<gene>
    <name evidence="3" type="primary">TPHA0G01180</name>
    <name evidence="3" type="ordered locus">TPHA_0G01180</name>
</gene>
<dbReference type="Pfam" id="PF04046">
    <property type="entry name" value="PSP"/>
    <property type="match status" value="1"/>
</dbReference>
<protein>
    <recommendedName>
        <fullName evidence="2">PSP proline-rich domain-containing protein</fullName>
    </recommendedName>
</protein>
<evidence type="ECO:0000313" key="3">
    <source>
        <dbReference type="EMBL" id="CCE63955.1"/>
    </source>
</evidence>
<dbReference type="GO" id="GO:0005686">
    <property type="term" value="C:U2 snRNP"/>
    <property type="evidence" value="ECO:0007669"/>
    <property type="project" value="EnsemblFungi"/>
</dbReference>
<evidence type="ECO:0000313" key="4">
    <source>
        <dbReference type="Proteomes" id="UP000005666"/>
    </source>
</evidence>
<dbReference type="Pfam" id="PF04037">
    <property type="entry name" value="DUF382"/>
    <property type="match status" value="1"/>
</dbReference>
<reference evidence="3 4" key="1">
    <citation type="journal article" date="2011" name="Proc. Natl. Acad. Sci. U.S.A.">
        <title>Evolutionary erosion of yeast sex chromosomes by mating-type switching accidents.</title>
        <authorList>
            <person name="Gordon J.L."/>
            <person name="Armisen D."/>
            <person name="Proux-Wera E."/>
            <person name="Oheigeartaigh S.S."/>
            <person name="Byrne K.P."/>
            <person name="Wolfe K.H."/>
        </authorList>
    </citation>
    <scope>NUCLEOTIDE SEQUENCE [LARGE SCALE GENOMIC DNA]</scope>
    <source>
        <strain evidence="4">ATCC 24235 / CBS 4417 / NBRC 1672 / NRRL Y-8282 / UCD 70-5</strain>
    </source>
</reference>
<organism evidence="3 4">
    <name type="scientific">Tetrapisispora phaffii (strain ATCC 24235 / CBS 4417 / NBRC 1672 / NRRL Y-8282 / UCD 70-5)</name>
    <name type="common">Yeast</name>
    <name type="synonym">Fabospora phaffii</name>
    <dbReference type="NCBI Taxonomy" id="1071381"/>
    <lineage>
        <taxon>Eukaryota</taxon>
        <taxon>Fungi</taxon>
        <taxon>Dikarya</taxon>
        <taxon>Ascomycota</taxon>
        <taxon>Saccharomycotina</taxon>
        <taxon>Saccharomycetes</taxon>
        <taxon>Saccharomycetales</taxon>
        <taxon>Saccharomycetaceae</taxon>
        <taxon>Tetrapisispora</taxon>
    </lineage>
</organism>
<dbReference type="GeneID" id="11535768"/>
<accession>G8BVM7</accession>
<dbReference type="GO" id="GO:0000974">
    <property type="term" value="C:Prp19 complex"/>
    <property type="evidence" value="ECO:0007669"/>
    <property type="project" value="EnsemblFungi"/>
</dbReference>
<feature type="region of interest" description="Disordered" evidence="1">
    <location>
        <begin position="1"/>
        <end position="28"/>
    </location>
</feature>
<dbReference type="OrthoDB" id="10260794at2759"/>
<dbReference type="HOGENOM" id="CLU_014435_2_1_1"/>
<dbReference type="InterPro" id="IPR052584">
    <property type="entry name" value="U2_snRNP_Complex_Component"/>
</dbReference>
<dbReference type="RefSeq" id="XP_003686389.1">
    <property type="nucleotide sequence ID" value="XM_003686341.1"/>
</dbReference>
<dbReference type="GO" id="GO:0071004">
    <property type="term" value="C:U2-type prespliceosome"/>
    <property type="evidence" value="ECO:0007669"/>
    <property type="project" value="EnsemblFungi"/>
</dbReference>
<evidence type="ECO:0000259" key="2">
    <source>
        <dbReference type="SMART" id="SM00581"/>
    </source>
</evidence>
<proteinExistence type="predicted"/>
<evidence type="ECO:0000256" key="1">
    <source>
        <dbReference type="SAM" id="MobiDB-lite"/>
    </source>
</evidence>
<dbReference type="Proteomes" id="UP000005666">
    <property type="component" value="Chromosome 7"/>
</dbReference>
<dbReference type="KEGG" id="tpf:TPHA_0G01180"/>
<sequence length="487" mass="55652">MARKSKRNSKQQVLTNTNEKKTSGPISNQLLTSLLDKRAKGKNQFNNGTKEIKEADLSKYKTEFQNIFKAFSSSQEEKVLLTNEKSLTKTEIISDEVDTLTDEDSKEADKSNKDYLDGSEYEKEISRNKLRKISKVTLAELKSSVPYPQVIEWYDCDAHYPLYLADIKSSKNIVPVPSNWQVKREYLSGRSSLEKKPFDLPDLIKETKIEEMRNILNVTNEDEKSLKELSRASVQPKTGSLDIDLKNLHDIFFKIGVNWKPKSMLSFGDLYYEKRNLDFEEKWNSLVDEKKPGKISDDLRNALGLQEGQLPPWCLKIQQIGLPPSYPNFKIAGINWDIKNISDNIYGTNDILSSRKSKTGNSIFGELMKVEYNNDNVADEAGPVDPTLAIYEDNDLALDEAKTKVHDEQNMAKPLEHITGLSNVTDKNKSLYKIINESNAKNPDNRIAPSTSYHLTENLNVSDPEIEINNINKIKDENEEYSKKFKF</sequence>
<dbReference type="OMA" id="WDIKNIS"/>
<dbReference type="GO" id="GO:0000245">
    <property type="term" value="P:spliceosomal complex assembly"/>
    <property type="evidence" value="ECO:0007669"/>
    <property type="project" value="EnsemblFungi"/>
</dbReference>
<dbReference type="PANTHER" id="PTHR12785:SF6">
    <property type="entry name" value="SPLICING FACTOR 3B SUBUNIT 2"/>
    <property type="match status" value="1"/>
</dbReference>
<dbReference type="InterPro" id="IPR006568">
    <property type="entry name" value="PSP_pro-rich"/>
</dbReference>
<dbReference type="AlphaFoldDB" id="G8BVM7"/>
<feature type="domain" description="PSP proline-rich" evidence="2">
    <location>
        <begin position="287"/>
        <end position="340"/>
    </location>
</feature>
<name>G8BVM7_TETPH</name>
<dbReference type="EMBL" id="HE612862">
    <property type="protein sequence ID" value="CCE63955.1"/>
    <property type="molecule type" value="Genomic_DNA"/>
</dbReference>
<dbReference type="STRING" id="1071381.G8BVM7"/>
<dbReference type="eggNOG" id="KOG2330">
    <property type="taxonomic scope" value="Eukaryota"/>
</dbReference>
<dbReference type="InterPro" id="IPR007180">
    <property type="entry name" value="DUF382"/>
</dbReference>
<keyword evidence="4" id="KW-1185">Reference proteome</keyword>
<dbReference type="PANTHER" id="PTHR12785">
    <property type="entry name" value="SPLICING FACTOR 3B"/>
    <property type="match status" value="1"/>
</dbReference>
<dbReference type="SMART" id="SM00581">
    <property type="entry name" value="PSP"/>
    <property type="match status" value="1"/>
</dbReference>